<protein>
    <submittedName>
        <fullName evidence="2">Uncharacterized protein</fullName>
    </submittedName>
</protein>
<feature type="region of interest" description="Disordered" evidence="1">
    <location>
        <begin position="745"/>
        <end position="781"/>
    </location>
</feature>
<feature type="region of interest" description="Disordered" evidence="1">
    <location>
        <begin position="894"/>
        <end position="932"/>
    </location>
</feature>
<feature type="compositionally biased region" description="Basic and acidic residues" evidence="1">
    <location>
        <begin position="754"/>
        <end position="764"/>
    </location>
</feature>
<evidence type="ECO:0000313" key="3">
    <source>
        <dbReference type="Proteomes" id="UP000297245"/>
    </source>
</evidence>
<reference evidence="2 3" key="1">
    <citation type="journal article" date="2019" name="Nat. Ecol. Evol.">
        <title>Megaphylogeny resolves global patterns of mushroom evolution.</title>
        <authorList>
            <person name="Varga T."/>
            <person name="Krizsan K."/>
            <person name="Foldi C."/>
            <person name="Dima B."/>
            <person name="Sanchez-Garcia M."/>
            <person name="Sanchez-Ramirez S."/>
            <person name="Szollosi G.J."/>
            <person name="Szarkandi J.G."/>
            <person name="Papp V."/>
            <person name="Albert L."/>
            <person name="Andreopoulos W."/>
            <person name="Angelini C."/>
            <person name="Antonin V."/>
            <person name="Barry K.W."/>
            <person name="Bougher N.L."/>
            <person name="Buchanan P."/>
            <person name="Buyck B."/>
            <person name="Bense V."/>
            <person name="Catcheside P."/>
            <person name="Chovatia M."/>
            <person name="Cooper J."/>
            <person name="Damon W."/>
            <person name="Desjardin D."/>
            <person name="Finy P."/>
            <person name="Geml J."/>
            <person name="Haridas S."/>
            <person name="Hughes K."/>
            <person name="Justo A."/>
            <person name="Karasinski D."/>
            <person name="Kautmanova I."/>
            <person name="Kiss B."/>
            <person name="Kocsube S."/>
            <person name="Kotiranta H."/>
            <person name="LaButti K.M."/>
            <person name="Lechner B.E."/>
            <person name="Liimatainen K."/>
            <person name="Lipzen A."/>
            <person name="Lukacs Z."/>
            <person name="Mihaltcheva S."/>
            <person name="Morgado L.N."/>
            <person name="Niskanen T."/>
            <person name="Noordeloos M.E."/>
            <person name="Ohm R.A."/>
            <person name="Ortiz-Santana B."/>
            <person name="Ovrebo C."/>
            <person name="Racz N."/>
            <person name="Riley R."/>
            <person name="Savchenko A."/>
            <person name="Shiryaev A."/>
            <person name="Soop K."/>
            <person name="Spirin V."/>
            <person name="Szebenyi C."/>
            <person name="Tomsovsky M."/>
            <person name="Tulloss R.E."/>
            <person name="Uehling J."/>
            <person name="Grigoriev I.V."/>
            <person name="Vagvolgyi C."/>
            <person name="Papp T."/>
            <person name="Martin F.M."/>
            <person name="Miettinen O."/>
            <person name="Hibbett D.S."/>
            <person name="Nagy L.G."/>
        </authorList>
    </citation>
    <scope>NUCLEOTIDE SEQUENCE [LARGE SCALE GENOMIC DNA]</scope>
    <source>
        <strain evidence="2 3">CBS 962.96</strain>
    </source>
</reference>
<dbReference type="OrthoDB" id="5565328at2759"/>
<feature type="region of interest" description="Disordered" evidence="1">
    <location>
        <begin position="278"/>
        <end position="355"/>
    </location>
</feature>
<feature type="compositionally biased region" description="Basic and acidic residues" evidence="1">
    <location>
        <begin position="307"/>
        <end position="317"/>
    </location>
</feature>
<evidence type="ECO:0000256" key="1">
    <source>
        <dbReference type="SAM" id="MobiDB-lite"/>
    </source>
</evidence>
<feature type="compositionally biased region" description="Acidic residues" evidence="1">
    <location>
        <begin position="765"/>
        <end position="781"/>
    </location>
</feature>
<dbReference type="AlphaFoldDB" id="A0A4S8M1K7"/>
<feature type="region of interest" description="Disordered" evidence="1">
    <location>
        <begin position="1"/>
        <end position="30"/>
    </location>
</feature>
<keyword evidence="3" id="KW-1185">Reference proteome</keyword>
<feature type="compositionally biased region" description="Basic and acidic residues" evidence="1">
    <location>
        <begin position="911"/>
        <end position="927"/>
    </location>
</feature>
<dbReference type="EMBL" id="ML179198">
    <property type="protein sequence ID" value="THU95518.1"/>
    <property type="molecule type" value="Genomic_DNA"/>
</dbReference>
<sequence length="989" mass="109662">MKRGRDSDIGMDDASSSSALSSPSPSPLQKKFKPLPPSTLLVSLPSLIIHPPTHRYHAQSLWISLQALRRCLRLPDLSPQIECRAWTALAEIGMIIVAGEHEWAEGIEAEIEEATTQGLMIAQKHPTLRSYRPQLTFLAAQLAMWQNNVKFARTLLRKLLPTFLPTDPPHIVYTAHLKYIEHLLEPSPSPYSPKMQSGLLSPAPAPPKDIRTALTAIQAMQNLALKNDHTQVILLTRMIRLRILVSTGIWEQVSDALVEVEEMLGLFWASESGEEVVEGVQDAVEDTPRPVKKPKVPVGDGSPSKPNRNDYKREALKITDVNTPQAKTGTAKKSLPTSSPSRSTGPLNAHSIVNPSGIPDRFRTSIILHVLIIGVVFYSYAGKVVEGHHRLTMLHDLLDKGALKFKVKPSKSIKFDLVPSSSQSPQPSLQTNDTMYVDDREEAQQQCSEGQRTEELSVIERAACGIVQIQFGPYPPASSTGSSQPSSSHSSPHTSSPNSTPPLTNSGPPPLYIQTTHPRTLFILAYLVSCIAKLNPVGRNPKRKLFAKEGLVAWEREVRRGLEKQSSPGLESAEDVKECEAREEEALGPEPGGRLLSLPYSLPPWATSSDVDALDIRMLKIKADLMCELVGVSVMRCEFRGAEESLAHLISHLRTYGLWESFSARVTLFYAYLTHARGDRDEDEDIKVADDAPGRENNLELALKYYRTAEFLALERGNEWVALAARAGTVGIRIGIFRRRAQKKNSQVKGANQGRDKGTSRRGEDDMDVDELSLTDEDIEQTGEAIQKMEEDEDEARREWDEIVRDGRTVSERCRGMGGTMWSVGRILEGCLSEEIISGKNHFRAALNSASAAGDTHLKTLVCALIASYYFHTCDEQALSMLAVSENLAAGMGATKKEKTSKTSQMDSNQDQERDGMDPAENKDTNRKATVTKANSLGSALIRRWIGQRSLEIFRRMADEDAANRQERANEVLDEAIRKDKEWGRLVRH</sequence>
<dbReference type="Proteomes" id="UP000297245">
    <property type="component" value="Unassembled WGS sequence"/>
</dbReference>
<gene>
    <name evidence="2" type="ORF">K435DRAFT_966394</name>
</gene>
<feature type="region of interest" description="Disordered" evidence="1">
    <location>
        <begin position="475"/>
        <end position="512"/>
    </location>
</feature>
<organism evidence="2 3">
    <name type="scientific">Dendrothele bispora (strain CBS 962.96)</name>
    <dbReference type="NCBI Taxonomy" id="1314807"/>
    <lineage>
        <taxon>Eukaryota</taxon>
        <taxon>Fungi</taxon>
        <taxon>Dikarya</taxon>
        <taxon>Basidiomycota</taxon>
        <taxon>Agaricomycotina</taxon>
        <taxon>Agaricomycetes</taxon>
        <taxon>Agaricomycetidae</taxon>
        <taxon>Agaricales</taxon>
        <taxon>Agaricales incertae sedis</taxon>
        <taxon>Dendrothele</taxon>
    </lineage>
</organism>
<proteinExistence type="predicted"/>
<name>A0A4S8M1K7_DENBC</name>
<feature type="compositionally biased region" description="Low complexity" evidence="1">
    <location>
        <begin position="477"/>
        <end position="506"/>
    </location>
</feature>
<feature type="compositionally biased region" description="Low complexity" evidence="1">
    <location>
        <begin position="15"/>
        <end position="29"/>
    </location>
</feature>
<feature type="compositionally biased region" description="Polar residues" evidence="1">
    <location>
        <begin position="335"/>
        <end position="354"/>
    </location>
</feature>
<evidence type="ECO:0000313" key="2">
    <source>
        <dbReference type="EMBL" id="THU95518.1"/>
    </source>
</evidence>
<accession>A0A4S8M1K7</accession>